<dbReference type="InterPro" id="IPR014729">
    <property type="entry name" value="Rossmann-like_a/b/a_fold"/>
</dbReference>
<keyword evidence="6" id="KW-1185">Reference proteome</keyword>
<dbReference type="GO" id="GO:0005524">
    <property type="term" value="F:ATP binding"/>
    <property type="evidence" value="ECO:0007669"/>
    <property type="project" value="UniProtKB-KW"/>
</dbReference>
<dbReference type="Proteomes" id="UP000009159">
    <property type="component" value="Chromosome"/>
</dbReference>
<evidence type="ECO:0000313" key="5">
    <source>
        <dbReference type="EMBL" id="ABM12236.1"/>
    </source>
</evidence>
<dbReference type="eggNOG" id="COG0589">
    <property type="taxonomic scope" value="Bacteria"/>
</dbReference>
<comment type="similarity">
    <text evidence="1">Belongs to the universal stress protein A family.</text>
</comment>
<evidence type="ECO:0000313" key="6">
    <source>
        <dbReference type="Proteomes" id="UP000009159"/>
    </source>
</evidence>
<dbReference type="STRING" id="350058.Mvan_1402"/>
<gene>
    <name evidence="5" type="ordered locus">Mvan_1402</name>
</gene>
<dbReference type="InterPro" id="IPR006016">
    <property type="entry name" value="UspA"/>
</dbReference>
<dbReference type="InterPro" id="IPR006015">
    <property type="entry name" value="Universal_stress_UspA"/>
</dbReference>
<dbReference type="EMBL" id="CP000511">
    <property type="protein sequence ID" value="ABM12236.1"/>
    <property type="molecule type" value="Genomic_DNA"/>
</dbReference>
<evidence type="ECO:0000256" key="2">
    <source>
        <dbReference type="ARBA" id="ARBA00022741"/>
    </source>
</evidence>
<accession>A1T4Y6</accession>
<evidence type="ECO:0000256" key="1">
    <source>
        <dbReference type="ARBA" id="ARBA00008791"/>
    </source>
</evidence>
<dbReference type="HOGENOM" id="CLU_049301_2_3_11"/>
<dbReference type="KEGG" id="mva:Mvan_1402"/>
<feature type="domain" description="UspA" evidence="4">
    <location>
        <begin position="140"/>
        <end position="273"/>
    </location>
</feature>
<dbReference type="PANTHER" id="PTHR46268">
    <property type="entry name" value="STRESS RESPONSE PROTEIN NHAX"/>
    <property type="match status" value="1"/>
</dbReference>
<keyword evidence="2" id="KW-0547">Nucleotide-binding</keyword>
<protein>
    <submittedName>
        <fullName evidence="5">UspA domain protein</fullName>
    </submittedName>
</protein>
<organism evidence="5 6">
    <name type="scientific">Mycolicibacterium vanbaalenii (strain DSM 7251 / JCM 13017 / BCRC 16820 / KCTC 9966 / NRRL B-24157 / PYR-1)</name>
    <name type="common">Mycobacterium vanbaalenii</name>
    <dbReference type="NCBI Taxonomy" id="350058"/>
    <lineage>
        <taxon>Bacteria</taxon>
        <taxon>Bacillati</taxon>
        <taxon>Actinomycetota</taxon>
        <taxon>Actinomycetes</taxon>
        <taxon>Mycobacteriales</taxon>
        <taxon>Mycobacteriaceae</taxon>
        <taxon>Mycolicibacterium</taxon>
    </lineage>
</organism>
<dbReference type="AlphaFoldDB" id="A1T4Y6"/>
<dbReference type="Pfam" id="PF00582">
    <property type="entry name" value="Usp"/>
    <property type="match status" value="2"/>
</dbReference>
<proteinExistence type="inferred from homology"/>
<name>A1T4Y6_MYCVP</name>
<sequence>MPERGSPHGVVVGVDGSDCSLAAVRWAAREAHFRHARLAIVHVVTEGGDEEADAVLAEAMAQGRDAAGGGGSEIETRRVHGRPVQALVDLSGTAQMIVVGRRGRTGRRPPGVGSVGAGQLHHAHCPVAIVHDDADQQQPRPVLVGVDGSKPSLAAAAIAFDEASWRGADLLALHVCKDADAPASHDAQTSVLEQDAEDFLTASLADLRQQYPEVVVHRLVRFGKPARQLLAQAERAQLVVVGSHGRGGFAGKLLGSVSAAVADEARVPVIVARQP</sequence>
<reference evidence="5" key="1">
    <citation type="submission" date="2006-12" db="EMBL/GenBank/DDBJ databases">
        <title>Complete sequence of Mycobacterium vanbaalenii PYR-1.</title>
        <authorList>
            <consortium name="US DOE Joint Genome Institute"/>
            <person name="Copeland A."/>
            <person name="Lucas S."/>
            <person name="Lapidus A."/>
            <person name="Barry K."/>
            <person name="Detter J.C."/>
            <person name="Glavina del Rio T."/>
            <person name="Hammon N."/>
            <person name="Israni S."/>
            <person name="Dalin E."/>
            <person name="Tice H."/>
            <person name="Pitluck S."/>
            <person name="Singan V."/>
            <person name="Schmutz J."/>
            <person name="Larimer F."/>
            <person name="Land M."/>
            <person name="Hauser L."/>
            <person name="Kyrpides N."/>
            <person name="Anderson I.J."/>
            <person name="Miller C."/>
            <person name="Richardson P."/>
        </authorList>
    </citation>
    <scope>NUCLEOTIDE SEQUENCE [LARGE SCALE GENOMIC DNA]</scope>
    <source>
        <strain evidence="5">PYR-1</strain>
    </source>
</reference>
<dbReference type="Gene3D" id="3.40.50.620">
    <property type="entry name" value="HUPs"/>
    <property type="match status" value="2"/>
</dbReference>
<feature type="domain" description="UspA" evidence="4">
    <location>
        <begin position="10"/>
        <end position="131"/>
    </location>
</feature>
<dbReference type="RefSeq" id="WP_011778665.1">
    <property type="nucleotide sequence ID" value="NC_008726.1"/>
</dbReference>
<evidence type="ECO:0000259" key="4">
    <source>
        <dbReference type="Pfam" id="PF00582"/>
    </source>
</evidence>
<dbReference type="PRINTS" id="PR01438">
    <property type="entry name" value="UNVRSLSTRESS"/>
</dbReference>
<dbReference type="PANTHER" id="PTHR46268:SF27">
    <property type="entry name" value="UNIVERSAL STRESS PROTEIN RV2623"/>
    <property type="match status" value="1"/>
</dbReference>
<keyword evidence="3" id="KW-0067">ATP-binding</keyword>
<dbReference type="SUPFAM" id="SSF52402">
    <property type="entry name" value="Adenine nucleotide alpha hydrolases-like"/>
    <property type="match status" value="2"/>
</dbReference>
<evidence type="ECO:0000256" key="3">
    <source>
        <dbReference type="ARBA" id="ARBA00022840"/>
    </source>
</evidence>